<keyword evidence="11" id="KW-1185">Reference proteome</keyword>
<dbReference type="CDD" id="cd21120">
    <property type="entry name" value="SPASM_anSME"/>
    <property type="match status" value="1"/>
</dbReference>
<keyword evidence="2" id="KW-0004">4Fe-4S</keyword>
<evidence type="ECO:0000256" key="8">
    <source>
        <dbReference type="SAM" id="MobiDB-lite"/>
    </source>
</evidence>
<keyword evidence="3" id="KW-0949">S-adenosyl-L-methionine</keyword>
<dbReference type="Proteomes" id="UP000238338">
    <property type="component" value="Unassembled WGS sequence"/>
</dbReference>
<evidence type="ECO:0000313" key="11">
    <source>
        <dbReference type="Proteomes" id="UP000238338"/>
    </source>
</evidence>
<feature type="domain" description="Radical SAM core" evidence="9">
    <location>
        <begin position="1"/>
        <end position="247"/>
    </location>
</feature>
<evidence type="ECO:0000256" key="5">
    <source>
        <dbReference type="ARBA" id="ARBA00023004"/>
    </source>
</evidence>
<evidence type="ECO:0000256" key="2">
    <source>
        <dbReference type="ARBA" id="ARBA00022485"/>
    </source>
</evidence>
<keyword evidence="4" id="KW-0479">Metal-binding</keyword>
<comment type="cofactor">
    <cofactor evidence="1">
        <name>[4Fe-4S] cluster</name>
        <dbReference type="ChEBI" id="CHEBI:49883"/>
    </cofactor>
</comment>
<dbReference type="PANTHER" id="PTHR43273">
    <property type="entry name" value="ANAEROBIC SULFATASE-MATURATING ENZYME HOMOLOG ASLB-RELATED"/>
    <property type="match status" value="1"/>
</dbReference>
<sequence length="428" mass="48269">MPQAAPFSIMAKPIGPRCNIDCKYCYYLEKEKLFPEEKKFRMSHDVLESYVRQTIECSLEAGLNQVGFAWQGGEPTMLGVGYFEEIVTLQQKYAPRDVKITNTLQTNGTLLDDDWGAFFAANDFLIGLSIDGPRKIHDRYRVTRSDRPTFDSVMRGLDVLRRHGVAHNALTTVHHGNGGKGKEVYRFLRRLGIDFMQFIPIVERSPGVGLAGAPQVDMAPENLVTAWSVSPKVYGKFLCDVFDTWFKHDIGKVFVQHFDVQLGLWLGHPSSLCVFAETCGNALAIEHDGSLFSCDHYVYPDYRLGKITETPMRELLWTERQVDFGHDKKTKLTSQCQECRFRFACNGGCPKHRFATSRSGEAGHNYFCESYTMFLRHAESRLVKMARLIASGRPAAEAVLVDVHRQTAGSAGDTGRRPSEPKKPALLR</sequence>
<evidence type="ECO:0000256" key="7">
    <source>
        <dbReference type="ARBA" id="ARBA00023601"/>
    </source>
</evidence>
<dbReference type="Pfam" id="PF04055">
    <property type="entry name" value="Radical_SAM"/>
    <property type="match status" value="1"/>
</dbReference>
<comment type="similarity">
    <text evidence="7">Belongs to the radical SAM superfamily. Anaerobic sulfatase-maturating enzyme family.</text>
</comment>
<dbReference type="PANTHER" id="PTHR43273:SF3">
    <property type="entry name" value="ANAEROBIC SULFATASE-MATURATING ENZYME HOMOLOG ASLB-RELATED"/>
    <property type="match status" value="1"/>
</dbReference>
<evidence type="ECO:0000256" key="1">
    <source>
        <dbReference type="ARBA" id="ARBA00001966"/>
    </source>
</evidence>
<dbReference type="SUPFAM" id="SSF102114">
    <property type="entry name" value="Radical SAM enzymes"/>
    <property type="match status" value="1"/>
</dbReference>
<dbReference type="AlphaFoldDB" id="A0A2S8RWC8"/>
<dbReference type="NCBIfam" id="TIGR04085">
    <property type="entry name" value="rSAM_more_4Fe4S"/>
    <property type="match status" value="1"/>
</dbReference>
<keyword evidence="6" id="KW-0411">Iron-sulfur</keyword>
<evidence type="ECO:0000313" key="10">
    <source>
        <dbReference type="EMBL" id="PQV52850.1"/>
    </source>
</evidence>
<dbReference type="OrthoDB" id="9782387at2"/>
<dbReference type="InterPro" id="IPR047207">
    <property type="entry name" value="SPASM_anSME"/>
</dbReference>
<dbReference type="InterPro" id="IPR007197">
    <property type="entry name" value="rSAM"/>
</dbReference>
<dbReference type="SFLD" id="SFLDF00285">
    <property type="entry name" value="anaerobic_Ser-type_sulfatase-m"/>
    <property type="match status" value="1"/>
</dbReference>
<dbReference type="GO" id="GO:0051539">
    <property type="term" value="F:4 iron, 4 sulfur cluster binding"/>
    <property type="evidence" value="ECO:0007669"/>
    <property type="project" value="UniProtKB-KW"/>
</dbReference>
<dbReference type="SFLD" id="SFLDG01067">
    <property type="entry name" value="SPASM/twitch_domain_containing"/>
    <property type="match status" value="1"/>
</dbReference>
<dbReference type="GO" id="GO:0016491">
    <property type="term" value="F:oxidoreductase activity"/>
    <property type="evidence" value="ECO:0007669"/>
    <property type="project" value="InterPro"/>
</dbReference>
<dbReference type="InterPro" id="IPR058240">
    <property type="entry name" value="rSAM_sf"/>
</dbReference>
<dbReference type="Pfam" id="PF13186">
    <property type="entry name" value="SPASM"/>
    <property type="match status" value="1"/>
</dbReference>
<keyword evidence="5" id="KW-0408">Iron</keyword>
<gene>
    <name evidence="10" type="ORF">LX70_04042</name>
</gene>
<dbReference type="SFLD" id="SFLDG01384">
    <property type="entry name" value="thioether_bond_formation_requi"/>
    <property type="match status" value="1"/>
</dbReference>
<name>A0A2S8RWC8_9RHOB</name>
<feature type="region of interest" description="Disordered" evidence="8">
    <location>
        <begin position="407"/>
        <end position="428"/>
    </location>
</feature>
<reference evidence="10 11" key="1">
    <citation type="submission" date="2018-02" db="EMBL/GenBank/DDBJ databases">
        <title>Genomic Encyclopedia of Archaeal and Bacterial Type Strains, Phase II (KMG-II): from individual species to whole genera.</title>
        <authorList>
            <person name="Goeker M."/>
        </authorList>
    </citation>
    <scope>NUCLEOTIDE SEQUENCE [LARGE SCALE GENOMIC DNA]</scope>
    <source>
        <strain evidence="10 11">DSM 18921</strain>
    </source>
</reference>
<dbReference type="SFLD" id="SFLDS00029">
    <property type="entry name" value="Radical_SAM"/>
    <property type="match status" value="1"/>
</dbReference>
<dbReference type="InterPro" id="IPR034491">
    <property type="entry name" value="Anaerob_Ser_sulfatase-maturase"/>
</dbReference>
<dbReference type="RefSeq" id="WP_105516572.1">
    <property type="nucleotide sequence ID" value="NZ_PVEP01000016.1"/>
</dbReference>
<dbReference type="InterPro" id="IPR023867">
    <property type="entry name" value="Sulphatase_maturase_rSAM"/>
</dbReference>
<dbReference type="SFLD" id="SFLDG01386">
    <property type="entry name" value="main_SPASM_domain-containing"/>
    <property type="match status" value="1"/>
</dbReference>
<evidence type="ECO:0000256" key="4">
    <source>
        <dbReference type="ARBA" id="ARBA00022723"/>
    </source>
</evidence>
<dbReference type="PROSITE" id="PS51918">
    <property type="entry name" value="RADICAL_SAM"/>
    <property type="match status" value="1"/>
</dbReference>
<dbReference type="InterPro" id="IPR013785">
    <property type="entry name" value="Aldolase_TIM"/>
</dbReference>
<evidence type="ECO:0000256" key="3">
    <source>
        <dbReference type="ARBA" id="ARBA00022691"/>
    </source>
</evidence>
<dbReference type="Gene3D" id="3.20.20.70">
    <property type="entry name" value="Aldolase class I"/>
    <property type="match status" value="1"/>
</dbReference>
<protein>
    <recommendedName>
        <fullName evidence="9">Radical SAM core domain-containing protein</fullName>
    </recommendedName>
</protein>
<comment type="caution">
    <text evidence="10">The sequence shown here is derived from an EMBL/GenBank/DDBJ whole genome shotgun (WGS) entry which is preliminary data.</text>
</comment>
<organism evidence="10 11">
    <name type="scientific">Albidovulum denitrificans</name>
    <dbReference type="NCBI Taxonomy" id="404881"/>
    <lineage>
        <taxon>Bacteria</taxon>
        <taxon>Pseudomonadati</taxon>
        <taxon>Pseudomonadota</taxon>
        <taxon>Alphaproteobacteria</taxon>
        <taxon>Rhodobacterales</taxon>
        <taxon>Paracoccaceae</taxon>
        <taxon>Albidovulum</taxon>
    </lineage>
</organism>
<dbReference type="SFLD" id="SFLDG01072">
    <property type="entry name" value="dehydrogenase_like"/>
    <property type="match status" value="1"/>
</dbReference>
<feature type="compositionally biased region" description="Basic and acidic residues" evidence="8">
    <location>
        <begin position="414"/>
        <end position="428"/>
    </location>
</feature>
<dbReference type="CDD" id="cd01335">
    <property type="entry name" value="Radical_SAM"/>
    <property type="match status" value="1"/>
</dbReference>
<dbReference type="InterPro" id="IPR023885">
    <property type="entry name" value="4Fe4S-binding_SPASM_dom"/>
</dbReference>
<proteinExistence type="inferred from homology"/>
<evidence type="ECO:0000256" key="6">
    <source>
        <dbReference type="ARBA" id="ARBA00023014"/>
    </source>
</evidence>
<dbReference type="EMBL" id="PVEP01000016">
    <property type="protein sequence ID" value="PQV52850.1"/>
    <property type="molecule type" value="Genomic_DNA"/>
</dbReference>
<dbReference type="GO" id="GO:0046872">
    <property type="term" value="F:metal ion binding"/>
    <property type="evidence" value="ECO:0007669"/>
    <property type="project" value="UniProtKB-KW"/>
</dbReference>
<evidence type="ECO:0000259" key="9">
    <source>
        <dbReference type="PROSITE" id="PS51918"/>
    </source>
</evidence>
<accession>A0A2S8RWC8</accession>
<dbReference type="NCBIfam" id="TIGR03942">
    <property type="entry name" value="sulfatase_rSAM"/>
    <property type="match status" value="1"/>
</dbReference>